<evidence type="ECO:0000256" key="4">
    <source>
        <dbReference type="ARBA" id="ARBA00022989"/>
    </source>
</evidence>
<dbReference type="EMBL" id="JAMKBJ010000004">
    <property type="protein sequence ID" value="MCZ8536902.1"/>
    <property type="molecule type" value="Genomic_DNA"/>
</dbReference>
<dbReference type="GO" id="GO:0044781">
    <property type="term" value="P:bacterial-type flagellum organization"/>
    <property type="evidence" value="ECO:0007669"/>
    <property type="project" value="InterPro"/>
</dbReference>
<evidence type="ECO:0000256" key="2">
    <source>
        <dbReference type="ARBA" id="ARBA00022475"/>
    </source>
</evidence>
<proteinExistence type="predicted"/>
<evidence type="ECO:0000256" key="7">
    <source>
        <dbReference type="SAM" id="SignalP"/>
    </source>
</evidence>
<keyword evidence="9" id="KW-1185">Reference proteome</keyword>
<dbReference type="AlphaFoldDB" id="A0A9X3LF93"/>
<evidence type="ECO:0000256" key="3">
    <source>
        <dbReference type="ARBA" id="ARBA00022692"/>
    </source>
</evidence>
<dbReference type="Proteomes" id="UP001152173">
    <property type="component" value="Unassembled WGS sequence"/>
</dbReference>
<keyword evidence="4 6" id="KW-1133">Transmembrane helix</keyword>
<accession>A0A9X3LF93</accession>
<sequence>MIQKKYVKILAMILMFTLYVMLTPNSVNAAKDQTVKDALGEEDPADEQLKPLVEEDLKPTKDTSLVTIIIKLIFYTLLILVMIYGLIKFLAIRQKKFQPNQAVKLMGGTPLGNNKSLQLVKVGDKVYLLGVGDQVTLIKEFSNTDEISSIESDLEQQPNMLSNPIMNLSNSIVDFSKEKISKRLESKSTNGFEQLFKQSLIKQKSKQEQLKHDLTKADDEKEGKS</sequence>
<feature type="chain" id="PRO_5040838031" evidence="7">
    <location>
        <begin position="30"/>
        <end position="225"/>
    </location>
</feature>
<reference evidence="8" key="1">
    <citation type="submission" date="2022-05" db="EMBL/GenBank/DDBJ databases">
        <authorList>
            <person name="Colautti A."/>
            <person name="Iacumin L."/>
        </authorList>
    </citation>
    <scope>NUCLEOTIDE SEQUENCE</scope>
    <source>
        <strain evidence="8">SK 55</strain>
    </source>
</reference>
<evidence type="ECO:0000313" key="9">
    <source>
        <dbReference type="Proteomes" id="UP001152173"/>
    </source>
</evidence>
<dbReference type="Pfam" id="PF04347">
    <property type="entry name" value="FliO"/>
    <property type="match status" value="1"/>
</dbReference>
<evidence type="ECO:0000313" key="8">
    <source>
        <dbReference type="EMBL" id="MCZ8536902.1"/>
    </source>
</evidence>
<comment type="caution">
    <text evidence="8">The sequence shown here is derived from an EMBL/GenBank/DDBJ whole genome shotgun (WGS) entry which is preliminary data.</text>
</comment>
<comment type="subcellular location">
    <subcellularLocation>
        <location evidence="1">Cell membrane</location>
    </subcellularLocation>
</comment>
<feature type="signal peptide" evidence="7">
    <location>
        <begin position="1"/>
        <end position="29"/>
    </location>
</feature>
<evidence type="ECO:0000256" key="5">
    <source>
        <dbReference type="ARBA" id="ARBA00023136"/>
    </source>
</evidence>
<gene>
    <name evidence="8" type="ORF">M9R32_06875</name>
</gene>
<keyword evidence="8" id="KW-0282">Flagellum</keyword>
<dbReference type="GO" id="GO:0016020">
    <property type="term" value="C:membrane"/>
    <property type="evidence" value="ECO:0007669"/>
    <property type="project" value="InterPro"/>
</dbReference>
<name>A0A9X3LF93_9BACL</name>
<dbReference type="RefSeq" id="WP_269925997.1">
    <property type="nucleotide sequence ID" value="NZ_JAMKBJ010000004.1"/>
</dbReference>
<keyword evidence="8" id="KW-0966">Cell projection</keyword>
<keyword evidence="8" id="KW-0969">Cilium</keyword>
<keyword evidence="7" id="KW-0732">Signal</keyword>
<keyword evidence="5 6" id="KW-0472">Membrane</keyword>
<evidence type="ECO:0000256" key="6">
    <source>
        <dbReference type="SAM" id="Phobius"/>
    </source>
</evidence>
<evidence type="ECO:0000256" key="1">
    <source>
        <dbReference type="ARBA" id="ARBA00004236"/>
    </source>
</evidence>
<keyword evidence="3 6" id="KW-0812">Transmembrane</keyword>
<protein>
    <submittedName>
        <fullName evidence="8">Flagellar biosynthetic protein FliO</fullName>
    </submittedName>
</protein>
<keyword evidence="2" id="KW-1003">Cell membrane</keyword>
<organism evidence="8 9">
    <name type="scientific">Paenisporosarcina quisquiliarum</name>
    <dbReference type="NCBI Taxonomy" id="365346"/>
    <lineage>
        <taxon>Bacteria</taxon>
        <taxon>Bacillati</taxon>
        <taxon>Bacillota</taxon>
        <taxon>Bacilli</taxon>
        <taxon>Bacillales</taxon>
        <taxon>Caryophanaceae</taxon>
        <taxon>Paenisporosarcina</taxon>
    </lineage>
</organism>
<feature type="transmembrane region" description="Helical" evidence="6">
    <location>
        <begin position="65"/>
        <end position="87"/>
    </location>
</feature>
<dbReference type="InterPro" id="IPR022781">
    <property type="entry name" value="Flagellar_biosynth_FliO"/>
</dbReference>